<accession>A0A103YMD1</accession>
<sequence>MDLRTRKIEGKLELKQKVVATGVKKKEKQAYLVEESAGKLIAVLMWVEIRLIIEHLPLIGGLMLVIALLGTRHDVTANGHLGAVQMR</sequence>
<comment type="caution">
    <text evidence="1">The sequence shown here is derived from an EMBL/GenBank/DDBJ whole genome shotgun (WGS) entry which is preliminary data.</text>
</comment>
<name>A0A103YMD1_CYNCS</name>
<protein>
    <submittedName>
        <fullName evidence="1">Uncharacterized protein</fullName>
    </submittedName>
</protein>
<reference evidence="1 2" key="1">
    <citation type="journal article" date="2016" name="Sci. Rep.">
        <title>The genome sequence of the outbreeding globe artichoke constructed de novo incorporating a phase-aware low-pass sequencing strategy of F1 progeny.</title>
        <authorList>
            <person name="Scaglione D."/>
            <person name="Reyes-Chin-Wo S."/>
            <person name="Acquadro A."/>
            <person name="Froenicke L."/>
            <person name="Portis E."/>
            <person name="Beitel C."/>
            <person name="Tirone M."/>
            <person name="Mauro R."/>
            <person name="Lo Monaco A."/>
            <person name="Mauromicale G."/>
            <person name="Faccioli P."/>
            <person name="Cattivelli L."/>
            <person name="Rieseberg L."/>
            <person name="Michelmore R."/>
            <person name="Lanteri S."/>
        </authorList>
    </citation>
    <scope>NUCLEOTIDE SEQUENCE [LARGE SCALE GENOMIC DNA]</scope>
    <source>
        <strain evidence="1">2C</strain>
    </source>
</reference>
<organism evidence="1 2">
    <name type="scientific">Cynara cardunculus var. scolymus</name>
    <name type="common">Globe artichoke</name>
    <name type="synonym">Cynara scolymus</name>
    <dbReference type="NCBI Taxonomy" id="59895"/>
    <lineage>
        <taxon>Eukaryota</taxon>
        <taxon>Viridiplantae</taxon>
        <taxon>Streptophyta</taxon>
        <taxon>Embryophyta</taxon>
        <taxon>Tracheophyta</taxon>
        <taxon>Spermatophyta</taxon>
        <taxon>Magnoliopsida</taxon>
        <taxon>eudicotyledons</taxon>
        <taxon>Gunneridae</taxon>
        <taxon>Pentapetalae</taxon>
        <taxon>asterids</taxon>
        <taxon>campanulids</taxon>
        <taxon>Asterales</taxon>
        <taxon>Asteraceae</taxon>
        <taxon>Carduoideae</taxon>
        <taxon>Cardueae</taxon>
        <taxon>Carduinae</taxon>
        <taxon>Cynara</taxon>
    </lineage>
</organism>
<keyword evidence="2" id="KW-1185">Reference proteome</keyword>
<dbReference type="AlphaFoldDB" id="A0A103YMD1"/>
<gene>
    <name evidence="1" type="ORF">Ccrd_009853</name>
</gene>
<dbReference type="Gramene" id="KVI11739">
    <property type="protein sequence ID" value="KVI11739"/>
    <property type="gene ID" value="Ccrd_009853"/>
</dbReference>
<dbReference type="Proteomes" id="UP000243975">
    <property type="component" value="Unassembled WGS sequence"/>
</dbReference>
<evidence type="ECO:0000313" key="1">
    <source>
        <dbReference type="EMBL" id="KVI11739.1"/>
    </source>
</evidence>
<evidence type="ECO:0000313" key="2">
    <source>
        <dbReference type="Proteomes" id="UP000243975"/>
    </source>
</evidence>
<dbReference type="EMBL" id="LEKV01000046">
    <property type="protein sequence ID" value="KVI11739.1"/>
    <property type="molecule type" value="Genomic_DNA"/>
</dbReference>
<proteinExistence type="predicted"/>